<comment type="caution">
    <text evidence="2">The sequence shown here is derived from an EMBL/GenBank/DDBJ whole genome shotgun (WGS) entry which is preliminary data.</text>
</comment>
<feature type="compositionally biased region" description="Basic and acidic residues" evidence="1">
    <location>
        <begin position="167"/>
        <end position="181"/>
    </location>
</feature>
<feature type="compositionally biased region" description="Basic and acidic residues" evidence="1">
    <location>
        <begin position="54"/>
        <end position="63"/>
    </location>
</feature>
<accession>A0AAD1XNL4</accession>
<sequence length="482" mass="55432">MGQNDNSYHHNSNPNIQNYPENHRIYPSDNRITSSSQLNNSKSFVNNASSLKSYENRKPREIPHNSSYDGLENQQNTISLVSPSTNRDALNEEILKRQNYDYMNNSMSTPPMYPLKAQIKSTRRQRLNQTFALNKSQGQPAGLGLASREKAARGSGLEGNLVGLENEEQKQAREKGVDRKEVGRAVKGREKGSVRFQVPAGGDAKTSLNLSSDYLLSNPKIQQNRIQEASHLPRMDQLACDIRDLTRPRPCVGSSCTCPLLRSPLNKSNRRQKSLFLHHNNKYVVPSTIKVTQKMQEDNQNQLYSFKRMQQQELERENNEYSLKQEYGDFLKNQIVERDLVRKQQNMDQQCRKEYNRANSLGSGGSRIGSLHAMSKDKWEQVVDKKRDQEELRDMLNHQNYYNSVNKTQEPDIKPYSEKYQTNSINNLSSLGGLEVERGESIGLSRRKNTYIEPNTIINPMNDYNTYIRETIKKSRHKHMGT</sequence>
<feature type="compositionally biased region" description="Polar residues" evidence="1">
    <location>
        <begin position="30"/>
        <end position="53"/>
    </location>
</feature>
<gene>
    <name evidence="2" type="ORF">ECRASSUSDP1_LOCUS17283</name>
</gene>
<dbReference type="EMBL" id="CAMPGE010017432">
    <property type="protein sequence ID" value="CAI2375917.1"/>
    <property type="molecule type" value="Genomic_DNA"/>
</dbReference>
<reference evidence="2" key="1">
    <citation type="submission" date="2023-07" db="EMBL/GenBank/DDBJ databases">
        <authorList>
            <consortium name="AG Swart"/>
            <person name="Singh M."/>
            <person name="Singh A."/>
            <person name="Seah K."/>
            <person name="Emmerich C."/>
        </authorList>
    </citation>
    <scope>NUCLEOTIDE SEQUENCE</scope>
    <source>
        <strain evidence="2">DP1</strain>
    </source>
</reference>
<proteinExistence type="predicted"/>
<feature type="compositionally biased region" description="Polar residues" evidence="1">
    <location>
        <begin position="1"/>
        <end position="20"/>
    </location>
</feature>
<evidence type="ECO:0000313" key="3">
    <source>
        <dbReference type="Proteomes" id="UP001295684"/>
    </source>
</evidence>
<dbReference type="AlphaFoldDB" id="A0AAD1XNL4"/>
<organism evidence="2 3">
    <name type="scientific">Euplotes crassus</name>
    <dbReference type="NCBI Taxonomy" id="5936"/>
    <lineage>
        <taxon>Eukaryota</taxon>
        <taxon>Sar</taxon>
        <taxon>Alveolata</taxon>
        <taxon>Ciliophora</taxon>
        <taxon>Intramacronucleata</taxon>
        <taxon>Spirotrichea</taxon>
        <taxon>Hypotrichia</taxon>
        <taxon>Euplotida</taxon>
        <taxon>Euplotidae</taxon>
        <taxon>Moneuplotes</taxon>
    </lineage>
</organism>
<evidence type="ECO:0000256" key="1">
    <source>
        <dbReference type="SAM" id="MobiDB-lite"/>
    </source>
</evidence>
<protein>
    <submittedName>
        <fullName evidence="2">Uncharacterized protein</fullName>
    </submittedName>
</protein>
<feature type="region of interest" description="Disordered" evidence="1">
    <location>
        <begin position="1"/>
        <end position="71"/>
    </location>
</feature>
<feature type="compositionally biased region" description="Low complexity" evidence="1">
    <location>
        <begin position="154"/>
        <end position="164"/>
    </location>
</feature>
<keyword evidence="3" id="KW-1185">Reference proteome</keyword>
<evidence type="ECO:0000313" key="2">
    <source>
        <dbReference type="EMBL" id="CAI2375917.1"/>
    </source>
</evidence>
<dbReference type="Proteomes" id="UP001295684">
    <property type="component" value="Unassembled WGS sequence"/>
</dbReference>
<name>A0AAD1XNL4_EUPCR</name>
<feature type="region of interest" description="Disordered" evidence="1">
    <location>
        <begin position="136"/>
        <end position="181"/>
    </location>
</feature>